<evidence type="ECO:0000256" key="3">
    <source>
        <dbReference type="ARBA" id="ARBA00023125"/>
    </source>
</evidence>
<evidence type="ECO:0000256" key="2">
    <source>
        <dbReference type="ARBA" id="ARBA00023015"/>
    </source>
</evidence>
<keyword evidence="3" id="KW-0238">DNA-binding</keyword>
<dbReference type="PANTHER" id="PTHR43214">
    <property type="entry name" value="TWO-COMPONENT RESPONSE REGULATOR"/>
    <property type="match status" value="1"/>
</dbReference>
<dbReference type="RefSeq" id="WP_211043307.1">
    <property type="nucleotide sequence ID" value="NZ_JAELVF020000001.1"/>
</dbReference>
<evidence type="ECO:0000259" key="8">
    <source>
        <dbReference type="PROSITE" id="PS50110"/>
    </source>
</evidence>
<evidence type="ECO:0000256" key="6">
    <source>
        <dbReference type="SAM" id="MobiDB-lite"/>
    </source>
</evidence>
<feature type="modified residue" description="4-aspartylphosphate" evidence="5">
    <location>
        <position position="70"/>
    </location>
</feature>
<dbReference type="GO" id="GO:0000160">
    <property type="term" value="P:phosphorelay signal transduction system"/>
    <property type="evidence" value="ECO:0007669"/>
    <property type="project" value="InterPro"/>
</dbReference>
<dbReference type="PROSITE" id="PS00622">
    <property type="entry name" value="HTH_LUXR_1"/>
    <property type="match status" value="1"/>
</dbReference>
<dbReference type="AlphaFoldDB" id="A0A949JEF3"/>
<sequence>MTDQTAPAPPAFDAPRPIRVLLADDEEMIRHGVRLILRHAEGIEVVGEAVNGEEAVRVAAETRPDVALIDIRMPVLDGLATIERLVALDPSPQVVMLTTFGDDDNVTRALWSGATGFLLKDDGPQELITAVRAAAGGDAVLSPGVTGAVIARMLRGGSRTPATAPATAPTGRGPAGRGASPAGNGPGGGNGPADRLTGLTEREREVLLLLGRGLANGDIGRQLGIGTGTVKSHVSAILEKTGTESRVQAALLAHQAGMVG</sequence>
<protein>
    <submittedName>
        <fullName evidence="9">Response regulator transcription factor</fullName>
    </submittedName>
</protein>
<dbReference type="Proteomes" id="UP000694501">
    <property type="component" value="Unassembled WGS sequence"/>
</dbReference>
<keyword evidence="2" id="KW-0805">Transcription regulation</keyword>
<dbReference type="Pfam" id="PF00072">
    <property type="entry name" value="Response_reg"/>
    <property type="match status" value="1"/>
</dbReference>
<dbReference type="SUPFAM" id="SSF46894">
    <property type="entry name" value="C-terminal effector domain of the bipartite response regulators"/>
    <property type="match status" value="1"/>
</dbReference>
<gene>
    <name evidence="9" type="ORF">JGS22_009930</name>
</gene>
<keyword evidence="10" id="KW-1185">Reference proteome</keyword>
<dbReference type="SMART" id="SM00448">
    <property type="entry name" value="REC"/>
    <property type="match status" value="1"/>
</dbReference>
<evidence type="ECO:0000313" key="9">
    <source>
        <dbReference type="EMBL" id="MBU7597927.1"/>
    </source>
</evidence>
<dbReference type="InterPro" id="IPR001789">
    <property type="entry name" value="Sig_transdc_resp-reg_receiver"/>
</dbReference>
<dbReference type="InterPro" id="IPR000792">
    <property type="entry name" value="Tscrpt_reg_LuxR_C"/>
</dbReference>
<dbReference type="InterPro" id="IPR039420">
    <property type="entry name" value="WalR-like"/>
</dbReference>
<feature type="compositionally biased region" description="Low complexity" evidence="6">
    <location>
        <begin position="156"/>
        <end position="183"/>
    </location>
</feature>
<feature type="domain" description="HTH luxR-type" evidence="7">
    <location>
        <begin position="192"/>
        <end position="257"/>
    </location>
</feature>
<dbReference type="GO" id="GO:0003677">
    <property type="term" value="F:DNA binding"/>
    <property type="evidence" value="ECO:0007669"/>
    <property type="project" value="UniProtKB-KW"/>
</dbReference>
<dbReference type="InterPro" id="IPR011006">
    <property type="entry name" value="CheY-like_superfamily"/>
</dbReference>
<dbReference type="PRINTS" id="PR00038">
    <property type="entry name" value="HTHLUXR"/>
</dbReference>
<evidence type="ECO:0000256" key="1">
    <source>
        <dbReference type="ARBA" id="ARBA00022553"/>
    </source>
</evidence>
<dbReference type="PROSITE" id="PS50110">
    <property type="entry name" value="RESPONSE_REGULATORY"/>
    <property type="match status" value="1"/>
</dbReference>
<keyword evidence="1 5" id="KW-0597">Phosphoprotein</keyword>
<dbReference type="CDD" id="cd06170">
    <property type="entry name" value="LuxR_C_like"/>
    <property type="match status" value="1"/>
</dbReference>
<dbReference type="CDD" id="cd17535">
    <property type="entry name" value="REC_NarL-like"/>
    <property type="match status" value="1"/>
</dbReference>
<accession>A0A949JEF3</accession>
<dbReference type="SUPFAM" id="SSF52172">
    <property type="entry name" value="CheY-like"/>
    <property type="match status" value="1"/>
</dbReference>
<name>A0A949JEF3_9ACTN</name>
<dbReference type="SMART" id="SM00421">
    <property type="entry name" value="HTH_LUXR"/>
    <property type="match status" value="1"/>
</dbReference>
<keyword evidence="4" id="KW-0804">Transcription</keyword>
<dbReference type="Pfam" id="PF00196">
    <property type="entry name" value="GerE"/>
    <property type="match status" value="1"/>
</dbReference>
<dbReference type="InterPro" id="IPR016032">
    <property type="entry name" value="Sig_transdc_resp-reg_C-effctor"/>
</dbReference>
<evidence type="ECO:0000256" key="4">
    <source>
        <dbReference type="ARBA" id="ARBA00023163"/>
    </source>
</evidence>
<proteinExistence type="predicted"/>
<dbReference type="PANTHER" id="PTHR43214:SF24">
    <property type="entry name" value="TRANSCRIPTIONAL REGULATORY PROTEIN NARL-RELATED"/>
    <property type="match status" value="1"/>
</dbReference>
<comment type="caution">
    <text evidence="9">The sequence shown here is derived from an EMBL/GenBank/DDBJ whole genome shotgun (WGS) entry which is preliminary data.</text>
</comment>
<reference evidence="9" key="1">
    <citation type="submission" date="2021-06" db="EMBL/GenBank/DDBJ databases">
        <title>Sequencing of actinobacteria type strains.</title>
        <authorList>
            <person name="Nguyen G.-S."/>
            <person name="Wentzel A."/>
        </authorList>
    </citation>
    <scope>NUCLEOTIDE SEQUENCE</scope>
    <source>
        <strain evidence="9">P38-E01</strain>
    </source>
</reference>
<dbReference type="PROSITE" id="PS50043">
    <property type="entry name" value="HTH_LUXR_2"/>
    <property type="match status" value="1"/>
</dbReference>
<organism evidence="9 10">
    <name type="scientific">Streptomyces tardus</name>
    <dbReference type="NCBI Taxonomy" id="2780544"/>
    <lineage>
        <taxon>Bacteria</taxon>
        <taxon>Bacillati</taxon>
        <taxon>Actinomycetota</taxon>
        <taxon>Actinomycetes</taxon>
        <taxon>Kitasatosporales</taxon>
        <taxon>Streptomycetaceae</taxon>
        <taxon>Streptomyces</taxon>
    </lineage>
</organism>
<feature type="domain" description="Response regulatory" evidence="8">
    <location>
        <begin position="19"/>
        <end position="135"/>
    </location>
</feature>
<dbReference type="InterPro" id="IPR058245">
    <property type="entry name" value="NreC/VraR/RcsB-like_REC"/>
</dbReference>
<evidence type="ECO:0000313" key="10">
    <source>
        <dbReference type="Proteomes" id="UP000694501"/>
    </source>
</evidence>
<evidence type="ECO:0000259" key="7">
    <source>
        <dbReference type="PROSITE" id="PS50043"/>
    </source>
</evidence>
<dbReference type="GO" id="GO:0006355">
    <property type="term" value="P:regulation of DNA-templated transcription"/>
    <property type="evidence" value="ECO:0007669"/>
    <property type="project" value="InterPro"/>
</dbReference>
<feature type="region of interest" description="Disordered" evidence="6">
    <location>
        <begin position="156"/>
        <end position="196"/>
    </location>
</feature>
<dbReference type="Gene3D" id="3.40.50.2300">
    <property type="match status" value="1"/>
</dbReference>
<dbReference type="EMBL" id="JAELVF020000001">
    <property type="protein sequence ID" value="MBU7597927.1"/>
    <property type="molecule type" value="Genomic_DNA"/>
</dbReference>
<evidence type="ECO:0000256" key="5">
    <source>
        <dbReference type="PROSITE-ProRule" id="PRU00169"/>
    </source>
</evidence>